<evidence type="ECO:0000313" key="2">
    <source>
        <dbReference type="EMBL" id="CBJ27955.1"/>
    </source>
</evidence>
<gene>
    <name evidence="2" type="ORF">Esi_0088_0019</name>
</gene>
<name>D7G8A3_ECTSI</name>
<dbReference type="OrthoDB" id="6239435at2759"/>
<proteinExistence type="predicted"/>
<feature type="region of interest" description="Disordered" evidence="1">
    <location>
        <begin position="138"/>
        <end position="186"/>
    </location>
</feature>
<feature type="compositionally biased region" description="Basic residues" evidence="1">
    <location>
        <begin position="169"/>
        <end position="179"/>
    </location>
</feature>
<organism evidence="2 3">
    <name type="scientific">Ectocarpus siliculosus</name>
    <name type="common">Brown alga</name>
    <name type="synonym">Conferva siliculosa</name>
    <dbReference type="NCBI Taxonomy" id="2880"/>
    <lineage>
        <taxon>Eukaryota</taxon>
        <taxon>Sar</taxon>
        <taxon>Stramenopiles</taxon>
        <taxon>Ochrophyta</taxon>
        <taxon>PX clade</taxon>
        <taxon>Phaeophyceae</taxon>
        <taxon>Ectocarpales</taxon>
        <taxon>Ectocarpaceae</taxon>
        <taxon>Ectocarpus</taxon>
    </lineage>
</organism>
<protein>
    <submittedName>
        <fullName evidence="2">Uncharacterized protein</fullName>
    </submittedName>
</protein>
<dbReference type="EMBL" id="FN649117">
    <property type="protein sequence ID" value="CBJ27955.1"/>
    <property type="molecule type" value="Genomic_DNA"/>
</dbReference>
<keyword evidence="3" id="KW-1185">Reference proteome</keyword>
<dbReference type="EMBL" id="FN649758">
    <property type="protein sequence ID" value="CBJ27955.1"/>
    <property type="molecule type" value="Genomic_DNA"/>
</dbReference>
<dbReference type="AlphaFoldDB" id="D7G8A3"/>
<reference evidence="2 3" key="1">
    <citation type="journal article" date="2010" name="Nature">
        <title>The Ectocarpus genome and the independent evolution of multicellularity in brown algae.</title>
        <authorList>
            <person name="Cock J.M."/>
            <person name="Sterck L."/>
            <person name="Rouze P."/>
            <person name="Scornet D."/>
            <person name="Allen A.E."/>
            <person name="Amoutzias G."/>
            <person name="Anthouard V."/>
            <person name="Artiguenave F."/>
            <person name="Aury J.M."/>
            <person name="Badger J.H."/>
            <person name="Beszteri B."/>
            <person name="Billiau K."/>
            <person name="Bonnet E."/>
            <person name="Bothwell J.H."/>
            <person name="Bowler C."/>
            <person name="Boyen C."/>
            <person name="Brownlee C."/>
            <person name="Carrano C.J."/>
            <person name="Charrier B."/>
            <person name="Cho G.Y."/>
            <person name="Coelho S.M."/>
            <person name="Collen J."/>
            <person name="Corre E."/>
            <person name="Da Silva C."/>
            <person name="Delage L."/>
            <person name="Delaroque N."/>
            <person name="Dittami S.M."/>
            <person name="Doulbeau S."/>
            <person name="Elias M."/>
            <person name="Farnham G."/>
            <person name="Gachon C.M."/>
            <person name="Gschloessl B."/>
            <person name="Heesch S."/>
            <person name="Jabbari K."/>
            <person name="Jubin C."/>
            <person name="Kawai H."/>
            <person name="Kimura K."/>
            <person name="Kloareg B."/>
            <person name="Kupper F.C."/>
            <person name="Lang D."/>
            <person name="Le Bail A."/>
            <person name="Leblanc C."/>
            <person name="Lerouge P."/>
            <person name="Lohr M."/>
            <person name="Lopez P.J."/>
            <person name="Martens C."/>
            <person name="Maumus F."/>
            <person name="Michel G."/>
            <person name="Miranda-Saavedra D."/>
            <person name="Morales J."/>
            <person name="Moreau H."/>
            <person name="Motomura T."/>
            <person name="Nagasato C."/>
            <person name="Napoli C.A."/>
            <person name="Nelson D.R."/>
            <person name="Nyvall-Collen P."/>
            <person name="Peters A.F."/>
            <person name="Pommier C."/>
            <person name="Potin P."/>
            <person name="Poulain J."/>
            <person name="Quesneville H."/>
            <person name="Read B."/>
            <person name="Rensing S.A."/>
            <person name="Ritter A."/>
            <person name="Rousvoal S."/>
            <person name="Samanta M."/>
            <person name="Samson G."/>
            <person name="Schroeder D.C."/>
            <person name="Segurens B."/>
            <person name="Strittmatter M."/>
            <person name="Tonon T."/>
            <person name="Tregear J.W."/>
            <person name="Valentin K."/>
            <person name="von Dassow P."/>
            <person name="Yamagishi T."/>
            <person name="Van de Peer Y."/>
            <person name="Wincker P."/>
        </authorList>
    </citation>
    <scope>NUCLEOTIDE SEQUENCE [LARGE SCALE GENOMIC DNA]</scope>
    <source>
        <strain evidence="3">Ec32 / CCAP1310/4</strain>
    </source>
</reference>
<dbReference type="eggNOG" id="ENOG502SDR5">
    <property type="taxonomic scope" value="Eukaryota"/>
</dbReference>
<accession>D7G8A3</accession>
<sequence length="216" mass="23810">MLARIKEYFEDRGVTASNLPKVIVVHECLSVAFLALTWAVCYQIQPTQGPVLAPINKTIQNSNNAFIVRSRQSFEALISKSEKRLSQDWLNKRGIDSGRMAISLAESTLFRKLAKPVTIPGKLWLTLKLSQTFLVGDDRDNGNESTNSGTRRPLVKEAASGTRGWGWLRKGRRSGKRGKTICPPGRRGGGRAPGCFVVLPQAASGPFLRSSKEICR</sequence>
<evidence type="ECO:0000256" key="1">
    <source>
        <dbReference type="SAM" id="MobiDB-lite"/>
    </source>
</evidence>
<dbReference type="Proteomes" id="UP000002630">
    <property type="component" value="Linkage Group LG33"/>
</dbReference>
<dbReference type="InParanoid" id="D7G8A3"/>
<evidence type="ECO:0000313" key="3">
    <source>
        <dbReference type="Proteomes" id="UP000002630"/>
    </source>
</evidence>